<reference evidence="2 3" key="1">
    <citation type="journal article" date="2016" name="Int. J. Syst. Evol. Microbiol.">
        <title>Panacibacter ginsenosidivorans gen. nov., sp. nov., with ginsenoside converting activity isolated from soil of a ginseng field.</title>
        <authorList>
            <person name="Siddiqi M.Z."/>
            <person name="Muhammad Shafi S."/>
            <person name="Choi K.D."/>
            <person name="Im W.T."/>
        </authorList>
    </citation>
    <scope>NUCLEOTIDE SEQUENCE [LARGE SCALE GENOMIC DNA]</scope>
    <source>
        <strain evidence="2 3">Gsoil1550</strain>
    </source>
</reference>
<evidence type="ECO:0008006" key="4">
    <source>
        <dbReference type="Google" id="ProtNLM"/>
    </source>
</evidence>
<keyword evidence="1" id="KW-0472">Membrane</keyword>
<organism evidence="2 3">
    <name type="scientific">Panacibacter ginsenosidivorans</name>
    <dbReference type="NCBI Taxonomy" id="1813871"/>
    <lineage>
        <taxon>Bacteria</taxon>
        <taxon>Pseudomonadati</taxon>
        <taxon>Bacteroidota</taxon>
        <taxon>Chitinophagia</taxon>
        <taxon>Chitinophagales</taxon>
        <taxon>Chitinophagaceae</taxon>
        <taxon>Panacibacter</taxon>
    </lineage>
</organism>
<feature type="transmembrane region" description="Helical" evidence="1">
    <location>
        <begin position="102"/>
        <end position="119"/>
    </location>
</feature>
<keyword evidence="1" id="KW-1133">Transmembrane helix</keyword>
<dbReference type="Proteomes" id="UP000321533">
    <property type="component" value="Chromosome"/>
</dbReference>
<sequence length="128" mass="14422">MTRVIPLWVTIVASLMTLSILAFSINLVVYPKTFFPDTDFLAKNVRHFTTMWAMRQFSIGALIAYSLVKQSVPTLKIALSLVFLVNIFTIVEGAYINNIFSIVESIIYCCVSAIMIFAIHKKAKVLKL</sequence>
<dbReference type="KEGG" id="pgin:FRZ67_21925"/>
<gene>
    <name evidence="2" type="ORF">FRZ67_21925</name>
</gene>
<keyword evidence="1" id="KW-0812">Transmembrane</keyword>
<feature type="transmembrane region" description="Helical" evidence="1">
    <location>
        <begin position="7"/>
        <end position="30"/>
    </location>
</feature>
<evidence type="ECO:0000313" key="2">
    <source>
        <dbReference type="EMBL" id="QEC69828.1"/>
    </source>
</evidence>
<name>A0A5B8VHR5_9BACT</name>
<evidence type="ECO:0000313" key="3">
    <source>
        <dbReference type="Proteomes" id="UP000321533"/>
    </source>
</evidence>
<feature type="transmembrane region" description="Helical" evidence="1">
    <location>
        <begin position="50"/>
        <end position="68"/>
    </location>
</feature>
<proteinExistence type="predicted"/>
<evidence type="ECO:0000256" key="1">
    <source>
        <dbReference type="SAM" id="Phobius"/>
    </source>
</evidence>
<dbReference type="AlphaFoldDB" id="A0A5B8VHR5"/>
<accession>A0A5B8VHR5</accession>
<keyword evidence="3" id="KW-1185">Reference proteome</keyword>
<dbReference type="RefSeq" id="WP_147192704.1">
    <property type="nucleotide sequence ID" value="NZ_CP042435.1"/>
</dbReference>
<feature type="transmembrane region" description="Helical" evidence="1">
    <location>
        <begin position="75"/>
        <end position="96"/>
    </location>
</feature>
<dbReference type="OrthoDB" id="768542at2"/>
<protein>
    <recommendedName>
        <fullName evidence="4">DUF4345 domain-containing protein</fullName>
    </recommendedName>
</protein>
<dbReference type="EMBL" id="CP042435">
    <property type="protein sequence ID" value="QEC69828.1"/>
    <property type="molecule type" value="Genomic_DNA"/>
</dbReference>